<dbReference type="InterPro" id="IPR047544">
    <property type="entry name" value="RING-HC_RBR_RNF216"/>
</dbReference>
<dbReference type="EMBL" id="SPNV01000084">
    <property type="protein sequence ID" value="KAF5862022.1"/>
    <property type="molecule type" value="Genomic_DNA"/>
</dbReference>
<dbReference type="PROSITE" id="PS51873">
    <property type="entry name" value="TRIAD"/>
    <property type="match status" value="1"/>
</dbReference>
<comment type="pathway">
    <text evidence="1">Protein modification; protein ubiquitination.</text>
</comment>
<sequence length="762" mass="85896">MDGDSMGFGYPWKDNVNGVKDPFSNERLLLGEIHHMHWGLNGQNDDLGYQLNKPLLPVARPAKKIRSHNHNAAADTAGFINESIPLGLHDIRTPPRHTTNPAQTVLNDPIPPSTAETHLLAQILEIFPDISHQYVEGLIARHKKTISASGSNATCSAFEPLMAKEIIVEEILEGPSYPKQEKLKRKTGETDETDKNDDHWTMPKAHHGAPDYCKQACDIVAQEFLYVPIPAIRQLIARKKGLYSTYLTLFAQENIHSESQQLGIRLKRPRPVVKTSNTWDYDLIVELDAAKRRAEKDAAACRKQKEEEDAERLNEEEHSRTGNLVECQCCYSDVPSNRAVPCEGASVHFFCFTCIRKAAETQVGLMRYKLQCLDTSECKAIFSHYHLKEALGPSLMGKLERLQQQDEIEQAELEGLENCPFCDFKAICPPVEDDREFRCYNPSCETVSCRLCKDKSHIPKTCDEARREKGLPARHLVEEAMSDALIRNCPKCNVKIIKESGCNKLVCSRCACVMCYLCKKNITREQYDHFGRPPTYCETRDDSESKRYEDEVEQAQKSAVRKILRENPGLTEKDIRVNTGKNNAKASKAHRKRPPFPPLPPLPPPLPHQPRRRHTRRTPRPLATQTYNQNQDVLPQLGQTNPSLFPNALQYPPFVPPLEMPDLQGLGFTAMSAFENDLVSHAATAMPDDPFVTTFQGFDGIFAPHGEFFPDTLSFGLNMDDVTGTENPQLQPLPPLGDYDAGVMPGQNVIKPTWLDGHLYNF</sequence>
<dbReference type="InterPro" id="IPR047546">
    <property type="entry name" value="Rcat_RBR_RNF216"/>
</dbReference>
<evidence type="ECO:0000313" key="12">
    <source>
        <dbReference type="Proteomes" id="UP000541154"/>
    </source>
</evidence>
<evidence type="ECO:0000256" key="6">
    <source>
        <dbReference type="ARBA" id="ARBA00022786"/>
    </source>
</evidence>
<dbReference type="CDD" id="cd16630">
    <property type="entry name" value="RING-HC_RBR_RNF216"/>
    <property type="match status" value="1"/>
</dbReference>
<feature type="coiled-coil region" evidence="8">
    <location>
        <begin position="284"/>
        <end position="316"/>
    </location>
</feature>
<organism evidence="11 12">
    <name type="scientific">Petromyces alliaceus</name>
    <name type="common">Aspergillus alliaceus</name>
    <dbReference type="NCBI Taxonomy" id="209559"/>
    <lineage>
        <taxon>Eukaryota</taxon>
        <taxon>Fungi</taxon>
        <taxon>Dikarya</taxon>
        <taxon>Ascomycota</taxon>
        <taxon>Pezizomycotina</taxon>
        <taxon>Eurotiomycetes</taxon>
        <taxon>Eurotiomycetidae</taxon>
        <taxon>Eurotiales</taxon>
        <taxon>Aspergillaceae</taxon>
        <taxon>Aspergillus</taxon>
        <taxon>Aspergillus subgen. Circumdati</taxon>
    </lineage>
</organism>
<evidence type="ECO:0000256" key="5">
    <source>
        <dbReference type="ARBA" id="ARBA00022771"/>
    </source>
</evidence>
<keyword evidence="5" id="KW-0863">Zinc-finger</keyword>
<proteinExistence type="predicted"/>
<dbReference type="GO" id="GO:0016740">
    <property type="term" value="F:transferase activity"/>
    <property type="evidence" value="ECO:0007669"/>
    <property type="project" value="UniProtKB-KW"/>
</dbReference>
<keyword evidence="4" id="KW-0677">Repeat</keyword>
<feature type="compositionally biased region" description="Basic residues" evidence="9">
    <location>
        <begin position="609"/>
        <end position="619"/>
    </location>
</feature>
<gene>
    <name evidence="11" type="ORF">ETB97_012260</name>
</gene>
<dbReference type="SUPFAM" id="SSF57850">
    <property type="entry name" value="RING/U-box"/>
    <property type="match status" value="1"/>
</dbReference>
<dbReference type="AlphaFoldDB" id="A0A8H6E770"/>
<keyword evidence="6" id="KW-0833">Ubl conjugation pathway</keyword>
<dbReference type="CDD" id="cd20353">
    <property type="entry name" value="Rcat_RBR_RNF216"/>
    <property type="match status" value="1"/>
</dbReference>
<evidence type="ECO:0000256" key="7">
    <source>
        <dbReference type="ARBA" id="ARBA00022833"/>
    </source>
</evidence>
<keyword evidence="12" id="KW-1185">Reference proteome</keyword>
<feature type="compositionally biased region" description="Pro residues" evidence="9">
    <location>
        <begin position="595"/>
        <end position="608"/>
    </location>
</feature>
<feature type="domain" description="RING-type" evidence="10">
    <location>
        <begin position="323"/>
        <end position="542"/>
    </location>
</feature>
<evidence type="ECO:0000256" key="4">
    <source>
        <dbReference type="ARBA" id="ARBA00022737"/>
    </source>
</evidence>
<dbReference type="InterPro" id="IPR044066">
    <property type="entry name" value="TRIAD_supradom"/>
</dbReference>
<dbReference type="GO" id="GO:0008270">
    <property type="term" value="F:zinc ion binding"/>
    <property type="evidence" value="ECO:0007669"/>
    <property type="project" value="UniProtKB-KW"/>
</dbReference>
<evidence type="ECO:0000256" key="3">
    <source>
        <dbReference type="ARBA" id="ARBA00022723"/>
    </source>
</evidence>
<name>A0A8H6E770_PETAA</name>
<keyword evidence="3" id="KW-0479">Metal-binding</keyword>
<reference evidence="11 12" key="1">
    <citation type="submission" date="2019-04" db="EMBL/GenBank/DDBJ databases">
        <title>Aspergillus burnettii sp. nov., novel species from soil in southeast Queensland.</title>
        <authorList>
            <person name="Gilchrist C.L.M."/>
            <person name="Pitt J.I."/>
            <person name="Lange L."/>
            <person name="Lacey H.J."/>
            <person name="Vuong D."/>
            <person name="Midgley D.J."/>
            <person name="Greenfield P."/>
            <person name="Bradbury M."/>
            <person name="Lacey E."/>
            <person name="Busk P.K."/>
            <person name="Pilgaard B."/>
            <person name="Chooi Y.H."/>
            <person name="Piggott A.M."/>
        </authorList>
    </citation>
    <scope>NUCLEOTIDE SEQUENCE [LARGE SCALE GENOMIC DNA]</scope>
    <source>
        <strain evidence="11 12">FRR 5400</strain>
    </source>
</reference>
<dbReference type="Proteomes" id="UP000541154">
    <property type="component" value="Unassembled WGS sequence"/>
</dbReference>
<dbReference type="Pfam" id="PF26200">
    <property type="entry name" value="Rcat_RNF216"/>
    <property type="match status" value="1"/>
</dbReference>
<comment type="caution">
    <text evidence="11">The sequence shown here is derived from an EMBL/GenBank/DDBJ whole genome shotgun (WGS) entry which is preliminary data.</text>
</comment>
<dbReference type="Pfam" id="PF26191">
    <property type="entry name" value="RING-HC_RBR_RNF216"/>
    <property type="match status" value="1"/>
</dbReference>
<evidence type="ECO:0000256" key="9">
    <source>
        <dbReference type="SAM" id="MobiDB-lite"/>
    </source>
</evidence>
<feature type="region of interest" description="Disordered" evidence="9">
    <location>
        <begin position="178"/>
        <end position="205"/>
    </location>
</feature>
<dbReference type="CDD" id="cd20339">
    <property type="entry name" value="BRcat_RBR_RNF216"/>
    <property type="match status" value="1"/>
</dbReference>
<protein>
    <recommendedName>
        <fullName evidence="10">RING-type domain-containing protein</fullName>
    </recommendedName>
</protein>
<dbReference type="InterPro" id="IPR047545">
    <property type="entry name" value="BRcat_RBR_RNF216"/>
</dbReference>
<dbReference type="InterPro" id="IPR051628">
    <property type="entry name" value="LUBAC_E3_Ligases"/>
</dbReference>
<evidence type="ECO:0000259" key="10">
    <source>
        <dbReference type="PROSITE" id="PS51873"/>
    </source>
</evidence>
<evidence type="ECO:0000256" key="8">
    <source>
        <dbReference type="SAM" id="Coils"/>
    </source>
</evidence>
<evidence type="ECO:0000256" key="2">
    <source>
        <dbReference type="ARBA" id="ARBA00022679"/>
    </source>
</evidence>
<keyword evidence="8" id="KW-0175">Coiled coil</keyword>
<keyword evidence="7" id="KW-0862">Zinc</keyword>
<evidence type="ECO:0000256" key="1">
    <source>
        <dbReference type="ARBA" id="ARBA00004906"/>
    </source>
</evidence>
<dbReference type="PANTHER" id="PTHR22770">
    <property type="entry name" value="UBIQUITIN CONJUGATING ENZYME 7 INTERACTING PROTEIN-RELATED"/>
    <property type="match status" value="1"/>
</dbReference>
<accession>A0A8H6E770</accession>
<keyword evidence="2" id="KW-0808">Transferase</keyword>
<dbReference type="PANTHER" id="PTHR22770:SF47">
    <property type="entry name" value="E3 UBIQUITIN-PROTEIN LIGASE RNF216"/>
    <property type="match status" value="1"/>
</dbReference>
<feature type="region of interest" description="Disordered" evidence="9">
    <location>
        <begin position="566"/>
        <end position="624"/>
    </location>
</feature>
<dbReference type="Gene3D" id="1.20.120.1750">
    <property type="match status" value="1"/>
</dbReference>
<evidence type="ECO:0000313" key="11">
    <source>
        <dbReference type="EMBL" id="KAF5862022.1"/>
    </source>
</evidence>